<accession>A0ABP8EHI4</accession>
<comment type="caution">
    <text evidence="2">The sequence shown here is derived from an EMBL/GenBank/DDBJ whole genome shotgun (WGS) entry which is preliminary data.</text>
</comment>
<feature type="transmembrane region" description="Helical" evidence="1">
    <location>
        <begin position="108"/>
        <end position="130"/>
    </location>
</feature>
<keyword evidence="1" id="KW-0472">Membrane</keyword>
<gene>
    <name evidence="2" type="ORF">GCM10022261_08670</name>
</gene>
<evidence type="ECO:0000313" key="2">
    <source>
        <dbReference type="EMBL" id="GAA4283336.1"/>
    </source>
</evidence>
<sequence length="333" mass="38085">MQEASGRDSSLQPMRNLSRHRGLTLTSPRSVRVRILEHRLALGRIEQVSARYDQRTGPTHFHHGPKHSAEYYRRLKQHRDRLKTLALIPAIAFGVLAISFSISLVEGVIIGGLVMLLLAAAIVAASIAYYRHWRRKLHELEASDPLIHHVVYLPEYGTKGRDWSMWSLYDRMLSNYIQLIEQFEDVRSILRHHPHLDHQIELNDQLIMVLNQLLGIAENSSELAPQGEFVLERSRHLLEQILEAHENLTLGLIRYRRAIADILDQERRLKEIERAERANTALSEMTVHSAATDVYSGELARIVVQREAAATALQQAVAELKEDVDNPLLSRTI</sequence>
<proteinExistence type="predicted"/>
<organism evidence="2 3">
    <name type="scientific">Brevibacterium daeguense</name>
    <dbReference type="NCBI Taxonomy" id="909936"/>
    <lineage>
        <taxon>Bacteria</taxon>
        <taxon>Bacillati</taxon>
        <taxon>Actinomycetota</taxon>
        <taxon>Actinomycetes</taxon>
        <taxon>Micrococcales</taxon>
        <taxon>Brevibacteriaceae</taxon>
        <taxon>Brevibacterium</taxon>
    </lineage>
</organism>
<keyword evidence="3" id="KW-1185">Reference proteome</keyword>
<name>A0ABP8EHI4_9MICO</name>
<reference evidence="3" key="1">
    <citation type="journal article" date="2019" name="Int. J. Syst. Evol. Microbiol.">
        <title>The Global Catalogue of Microorganisms (GCM) 10K type strain sequencing project: providing services to taxonomists for standard genome sequencing and annotation.</title>
        <authorList>
            <consortium name="The Broad Institute Genomics Platform"/>
            <consortium name="The Broad Institute Genome Sequencing Center for Infectious Disease"/>
            <person name="Wu L."/>
            <person name="Ma J."/>
        </authorList>
    </citation>
    <scope>NUCLEOTIDE SEQUENCE [LARGE SCALE GENOMIC DNA]</scope>
    <source>
        <strain evidence="3">JCM 17458</strain>
    </source>
</reference>
<dbReference type="Proteomes" id="UP001501586">
    <property type="component" value="Unassembled WGS sequence"/>
</dbReference>
<dbReference type="RefSeq" id="WP_236865482.1">
    <property type="nucleotide sequence ID" value="NZ_JAJTWW010000015.1"/>
</dbReference>
<keyword evidence="1" id="KW-1133">Transmembrane helix</keyword>
<dbReference type="EMBL" id="BAABAZ010000004">
    <property type="protein sequence ID" value="GAA4283336.1"/>
    <property type="molecule type" value="Genomic_DNA"/>
</dbReference>
<evidence type="ECO:0000256" key="1">
    <source>
        <dbReference type="SAM" id="Phobius"/>
    </source>
</evidence>
<evidence type="ECO:0000313" key="3">
    <source>
        <dbReference type="Proteomes" id="UP001501586"/>
    </source>
</evidence>
<feature type="transmembrane region" description="Helical" evidence="1">
    <location>
        <begin position="82"/>
        <end position="102"/>
    </location>
</feature>
<protein>
    <submittedName>
        <fullName evidence="2">Uncharacterized protein</fullName>
    </submittedName>
</protein>
<keyword evidence="1" id="KW-0812">Transmembrane</keyword>